<keyword evidence="2" id="KW-0004">4Fe-4S</keyword>
<keyword evidence="3" id="KW-0479">Metal-binding</keyword>
<proteinExistence type="predicted"/>
<keyword evidence="4" id="KW-0249">Electron transport</keyword>
<evidence type="ECO:0000256" key="3">
    <source>
        <dbReference type="ARBA" id="ARBA00022723"/>
    </source>
</evidence>
<keyword evidence="6" id="KW-0411">Iron-sulfur</keyword>
<dbReference type="GO" id="GO:0051539">
    <property type="term" value="F:4 iron, 4 sulfur cluster binding"/>
    <property type="evidence" value="ECO:0007669"/>
    <property type="project" value="UniProtKB-KW"/>
</dbReference>
<dbReference type="GO" id="GO:0046872">
    <property type="term" value="F:metal ion binding"/>
    <property type="evidence" value="ECO:0007669"/>
    <property type="project" value="UniProtKB-KW"/>
</dbReference>
<dbReference type="Gene3D" id="3.30.70.20">
    <property type="match status" value="1"/>
</dbReference>
<organism evidence="9 10">
    <name type="scientific">Caldimicrobium thiodismutans</name>
    <dbReference type="NCBI Taxonomy" id="1653476"/>
    <lineage>
        <taxon>Bacteria</taxon>
        <taxon>Pseudomonadati</taxon>
        <taxon>Thermodesulfobacteriota</taxon>
        <taxon>Thermodesulfobacteria</taxon>
        <taxon>Thermodesulfobacteriales</taxon>
        <taxon>Thermodesulfobacteriaceae</taxon>
        <taxon>Caldimicrobium</taxon>
    </lineage>
</organism>
<feature type="transmembrane region" description="Helical" evidence="7">
    <location>
        <begin position="12"/>
        <end position="34"/>
    </location>
</feature>
<dbReference type="AlphaFoldDB" id="A0A2N7PKS2"/>
<comment type="caution">
    <text evidence="9">The sequence shown here is derived from an EMBL/GenBank/DDBJ whole genome shotgun (WGS) entry which is preliminary data.</text>
</comment>
<evidence type="ECO:0000256" key="6">
    <source>
        <dbReference type="ARBA" id="ARBA00023014"/>
    </source>
</evidence>
<evidence type="ECO:0000256" key="7">
    <source>
        <dbReference type="SAM" id="Phobius"/>
    </source>
</evidence>
<feature type="transmembrane region" description="Helical" evidence="7">
    <location>
        <begin position="78"/>
        <end position="108"/>
    </location>
</feature>
<dbReference type="InterPro" id="IPR051684">
    <property type="entry name" value="Electron_Trans/Redox"/>
</dbReference>
<sequence length="307" mass="35984">MKIFKVRRFFQIFSTIIHNGYPGFLATGSIYTGYFKKFCGPGLNCYSCPAALFSCPLGSLQQIMISLRILPWNYLSQVFLYLLAQILLFSLFLGRFICGWLCPFGFLQELLYRIPFYKKKIHLPFRIERYLKHFFLLTFVFLFPALFIKEIGYGILWFCKYLCPAGTLEAGYFNLLINPSLRNKIGYIFALKSGILAMILLFSLMELRFFCKNLCPLGLIYGFFNKFSFLKLRWDEKSCNQCTLCEKICPMNLKIPKELNSVECIRCLNCLEVCPRKAILLDKNFLYLPERYLIKQSVGVLKNEKRR</sequence>
<evidence type="ECO:0000256" key="1">
    <source>
        <dbReference type="ARBA" id="ARBA00022448"/>
    </source>
</evidence>
<dbReference type="InterPro" id="IPR017896">
    <property type="entry name" value="4Fe4S_Fe-S-bd"/>
</dbReference>
<keyword evidence="7" id="KW-0472">Membrane</keyword>
<evidence type="ECO:0000256" key="5">
    <source>
        <dbReference type="ARBA" id="ARBA00023004"/>
    </source>
</evidence>
<feature type="domain" description="4Fe-4S ferredoxin-type" evidence="8">
    <location>
        <begin position="230"/>
        <end position="252"/>
    </location>
</feature>
<gene>
    <name evidence="9" type="ORF">C0197_01495</name>
</gene>
<feature type="domain" description="4Fe-4S ferredoxin-type" evidence="8">
    <location>
        <begin position="255"/>
        <end position="284"/>
    </location>
</feature>
<dbReference type="EMBL" id="PNIE01000023">
    <property type="protein sequence ID" value="PMP63996.1"/>
    <property type="molecule type" value="Genomic_DNA"/>
</dbReference>
<dbReference type="InterPro" id="IPR017900">
    <property type="entry name" value="4Fe4S_Fe_S_CS"/>
</dbReference>
<feature type="transmembrane region" description="Helical" evidence="7">
    <location>
        <begin position="129"/>
        <end position="148"/>
    </location>
</feature>
<evidence type="ECO:0000256" key="2">
    <source>
        <dbReference type="ARBA" id="ARBA00022485"/>
    </source>
</evidence>
<dbReference type="GO" id="GO:0005886">
    <property type="term" value="C:plasma membrane"/>
    <property type="evidence" value="ECO:0007669"/>
    <property type="project" value="TreeGrafter"/>
</dbReference>
<dbReference type="Pfam" id="PF12801">
    <property type="entry name" value="Fer4_5"/>
    <property type="match status" value="3"/>
</dbReference>
<evidence type="ECO:0000259" key="8">
    <source>
        <dbReference type="PROSITE" id="PS51379"/>
    </source>
</evidence>
<protein>
    <submittedName>
        <fullName evidence="9">4Fe-4S ferredoxin</fullName>
    </submittedName>
</protein>
<reference evidence="9 10" key="1">
    <citation type="submission" date="2018-01" db="EMBL/GenBank/DDBJ databases">
        <title>Metagenomic assembled genomes from two thermal pools in the Uzon Caldera, Kamchatka, Russia.</title>
        <authorList>
            <person name="Wilkins L."/>
            <person name="Ettinger C."/>
        </authorList>
    </citation>
    <scope>NUCLEOTIDE SEQUENCE [LARGE SCALE GENOMIC DNA]</scope>
    <source>
        <strain evidence="9">ZAV-15</strain>
    </source>
</reference>
<dbReference type="PANTHER" id="PTHR30176">
    <property type="entry name" value="FERREDOXIN-TYPE PROTEIN NAPH"/>
    <property type="match status" value="1"/>
</dbReference>
<dbReference type="PANTHER" id="PTHR30176:SF3">
    <property type="entry name" value="FERREDOXIN-TYPE PROTEIN NAPH"/>
    <property type="match status" value="1"/>
</dbReference>
<keyword evidence="1" id="KW-0813">Transport</keyword>
<dbReference type="PROSITE" id="PS00198">
    <property type="entry name" value="4FE4S_FER_1"/>
    <property type="match status" value="1"/>
</dbReference>
<keyword evidence="5" id="KW-0408">Iron</keyword>
<name>A0A2N7PKS2_9BACT</name>
<evidence type="ECO:0000313" key="10">
    <source>
        <dbReference type="Proteomes" id="UP000235731"/>
    </source>
</evidence>
<dbReference type="SUPFAM" id="SSF54862">
    <property type="entry name" value="4Fe-4S ferredoxins"/>
    <property type="match status" value="1"/>
</dbReference>
<keyword evidence="7" id="KW-0812">Transmembrane</keyword>
<evidence type="ECO:0000313" key="9">
    <source>
        <dbReference type="EMBL" id="PMP63996.1"/>
    </source>
</evidence>
<evidence type="ECO:0000256" key="4">
    <source>
        <dbReference type="ARBA" id="ARBA00022982"/>
    </source>
</evidence>
<dbReference type="PROSITE" id="PS51379">
    <property type="entry name" value="4FE4S_FER_2"/>
    <property type="match status" value="2"/>
</dbReference>
<dbReference type="Proteomes" id="UP000235731">
    <property type="component" value="Unassembled WGS sequence"/>
</dbReference>
<feature type="transmembrane region" description="Helical" evidence="7">
    <location>
        <begin position="185"/>
        <end position="205"/>
    </location>
</feature>
<keyword evidence="7" id="KW-1133">Transmembrane helix</keyword>
<accession>A0A2N7PKS2</accession>